<dbReference type="SUPFAM" id="SSF56112">
    <property type="entry name" value="Protein kinase-like (PK-like)"/>
    <property type="match status" value="1"/>
</dbReference>
<name>A0A7R8ZMW6_9CRUS</name>
<dbReference type="PANTHER" id="PTHR11012">
    <property type="entry name" value="PROTEIN KINASE-LIKE DOMAIN-CONTAINING"/>
    <property type="match status" value="1"/>
</dbReference>
<sequence>MEDLMADVKEENPGDVIHSGDVLKIQFTDVGTFDCLCDVEWSFVVFTTKVTVCVTMGLPEEAPVTAGVDSEESKKEDEGMSCVCSTTSNCRNSEDEVFLKNQLLLKMPGFVIKEMQWKERAEEEKMQTGLLGSIRRVTVNGVLGKQFKKLDLIWKGLPPEGIHRDLVVQGKMALKEACFYNRVGPALQAIVDELTSRNGVSSYRLLFPRCFSMCPDSEVLILEDMLPAGYHMPDVKKGLSIKEINCALFQQAAISAASLAYQVHKKVDLEDAFPLADPNATDVRSMVVGFINEGFENLNRVLAGIPDERHEYNDGVSWVRKAIAEALSFQPRLGSVRTLCHGDLWANNLLFRERSGMLECMLIDWQFMESGLPTSDLPFLFLASATLNAQQVKEVLDTWWGYLTHNLNLLQVSLSDIHYDRAQCDWDFHQSLRSGVVMWIASMDILSQTEPQRRRILHYLKLLPLIDAII</sequence>
<evidence type="ECO:0000313" key="1">
    <source>
        <dbReference type="EMBL" id="CAD7225867.1"/>
    </source>
</evidence>
<gene>
    <name evidence="1" type="ORF">CTOB1V02_LOCUS3799</name>
</gene>
<dbReference type="InterPro" id="IPR015897">
    <property type="entry name" value="CHK_kinase-like"/>
</dbReference>
<dbReference type="PANTHER" id="PTHR11012:SF58">
    <property type="entry name" value="CHK KINASE-LIKE DOMAIN-CONTAINING PROTEIN"/>
    <property type="match status" value="1"/>
</dbReference>
<dbReference type="AlphaFoldDB" id="A0A7R8ZMW6"/>
<protein>
    <submittedName>
        <fullName evidence="1">Uncharacterized protein</fullName>
    </submittedName>
</protein>
<dbReference type="Pfam" id="PF02958">
    <property type="entry name" value="EcKL"/>
    <property type="match status" value="1"/>
</dbReference>
<dbReference type="InterPro" id="IPR004119">
    <property type="entry name" value="EcKL"/>
</dbReference>
<dbReference type="Gene3D" id="3.90.1200.10">
    <property type="match status" value="1"/>
</dbReference>
<proteinExistence type="predicted"/>
<accession>A0A7R8ZMW6</accession>
<reference evidence="1" key="1">
    <citation type="submission" date="2020-11" db="EMBL/GenBank/DDBJ databases">
        <authorList>
            <person name="Tran Van P."/>
        </authorList>
    </citation>
    <scope>NUCLEOTIDE SEQUENCE</scope>
</reference>
<dbReference type="OrthoDB" id="6338517at2759"/>
<organism evidence="1">
    <name type="scientific">Cyprideis torosa</name>
    <dbReference type="NCBI Taxonomy" id="163714"/>
    <lineage>
        <taxon>Eukaryota</taxon>
        <taxon>Metazoa</taxon>
        <taxon>Ecdysozoa</taxon>
        <taxon>Arthropoda</taxon>
        <taxon>Crustacea</taxon>
        <taxon>Oligostraca</taxon>
        <taxon>Ostracoda</taxon>
        <taxon>Podocopa</taxon>
        <taxon>Podocopida</taxon>
        <taxon>Cytherocopina</taxon>
        <taxon>Cytheroidea</taxon>
        <taxon>Cytherideidae</taxon>
        <taxon>Cyprideis</taxon>
    </lineage>
</organism>
<dbReference type="InterPro" id="IPR011009">
    <property type="entry name" value="Kinase-like_dom_sf"/>
</dbReference>
<dbReference type="EMBL" id="OB660680">
    <property type="protein sequence ID" value="CAD7225867.1"/>
    <property type="molecule type" value="Genomic_DNA"/>
</dbReference>
<dbReference type="SMART" id="SM00587">
    <property type="entry name" value="CHK"/>
    <property type="match status" value="1"/>
</dbReference>